<feature type="signal peptide" evidence="1">
    <location>
        <begin position="1"/>
        <end position="24"/>
    </location>
</feature>
<keyword evidence="3" id="KW-1185">Reference proteome</keyword>
<dbReference type="EMBL" id="CDMY01000345">
    <property type="protein sequence ID" value="CEM03585.1"/>
    <property type="molecule type" value="Genomic_DNA"/>
</dbReference>
<organism evidence="2 3">
    <name type="scientific">Vitrella brassicaformis (strain CCMP3155)</name>
    <dbReference type="NCBI Taxonomy" id="1169540"/>
    <lineage>
        <taxon>Eukaryota</taxon>
        <taxon>Sar</taxon>
        <taxon>Alveolata</taxon>
        <taxon>Colpodellida</taxon>
        <taxon>Vitrellaceae</taxon>
        <taxon>Vitrella</taxon>
    </lineage>
</organism>
<dbReference type="AlphaFoldDB" id="A0A0G4EYQ4"/>
<dbReference type="InParanoid" id="A0A0G4EYQ4"/>
<reference evidence="2 3" key="1">
    <citation type="submission" date="2014-11" db="EMBL/GenBank/DDBJ databases">
        <authorList>
            <person name="Zhu J."/>
            <person name="Qi W."/>
            <person name="Song R."/>
        </authorList>
    </citation>
    <scope>NUCLEOTIDE SEQUENCE [LARGE SCALE GENOMIC DNA]</scope>
</reference>
<evidence type="ECO:0008006" key="4">
    <source>
        <dbReference type="Google" id="ProtNLM"/>
    </source>
</evidence>
<sequence length="354" mass="36122">MSCVRGLCVLLAACAALLAWFGEAAPALKGGTDSEGKDKLKPLAIPDACVSAGVTCPTDTEVESGPFNSQQTVRRGNCRVFDDARLNGGLRVLGTDSIAIILNSVVSNSIEADNGAGRICIVDTSVSGSVLFKEGGELVVSGGILGTISIEGGDGSVTIGDGSIIKDVELKGPAEIPLLISDTTGPVDGGTTTGFTLKIELIAGEKTITSSTVDGVEIKEGLETSALRSREGPKASISWLTISTEVSQWKELTPGGGETFEITKSDGSTIEIRQVTDVSLAISESGPVTVQDSTLIAGDFSKQGAGVILESVNFIEELKCDSESDVTCTDVTFTPPPGETATSDCAVGGPACAA</sequence>
<protein>
    <recommendedName>
        <fullName evidence="4">Right handed beta helix domain-containing protein</fullName>
    </recommendedName>
</protein>
<feature type="chain" id="PRO_5005188364" description="Right handed beta helix domain-containing protein" evidence="1">
    <location>
        <begin position="25"/>
        <end position="354"/>
    </location>
</feature>
<evidence type="ECO:0000256" key="1">
    <source>
        <dbReference type="SAM" id="SignalP"/>
    </source>
</evidence>
<dbReference type="VEuPathDB" id="CryptoDB:Vbra_8416"/>
<dbReference type="Proteomes" id="UP000041254">
    <property type="component" value="Unassembled WGS sequence"/>
</dbReference>
<evidence type="ECO:0000313" key="2">
    <source>
        <dbReference type="EMBL" id="CEM03585.1"/>
    </source>
</evidence>
<evidence type="ECO:0000313" key="3">
    <source>
        <dbReference type="Proteomes" id="UP000041254"/>
    </source>
</evidence>
<keyword evidence="1" id="KW-0732">Signal</keyword>
<accession>A0A0G4EYQ4</accession>
<gene>
    <name evidence="2" type="ORF">Vbra_8416</name>
</gene>
<name>A0A0G4EYQ4_VITBC</name>
<proteinExistence type="predicted"/>